<dbReference type="Proteomes" id="UP001448207">
    <property type="component" value="Unassembled WGS sequence"/>
</dbReference>
<evidence type="ECO:0000313" key="3">
    <source>
        <dbReference type="Proteomes" id="UP001448207"/>
    </source>
</evidence>
<protein>
    <submittedName>
        <fullName evidence="2">Uncharacterized protein</fullName>
    </submittedName>
</protein>
<name>A0ABR3AZ23_PHYBL</name>
<sequence length="408" mass="46557">MSILPASLNNIQYAIHFGLLEFMRDMRDVLAISGQGLADLYNKINLGAETDLKGVLPESSPYLHQAKVEKLSSGFQESSCCTACPDVDSNVAVEDCQFVATDGNFSLKCERKKGGEGDVGEKLEQVEAQLKQVWIGDGVVGRFDSNFHGDLLESGRKVQGNIALFLVKFTLLRRLREFANDANGNHVKDEINRLKHEMEKLKTKIQEEVEGFQEPDEENTNLIKYIEENAQLGYNEFLAYKKNSKMRLEPMFERIMIPRHCSTNLAISAKQITYLLQAFNLEFNESLTFDSIINKKNIFWDAEIRPEVHLFLAKKRAEEEVALLKHDAFWLQHRATKERTLREQGLKALDNAVGTLDKEVLCGMQFLLARKLRLSVSWERAVFAQTSFHLGSFYFNKHNINFDLSKHG</sequence>
<organism evidence="2 3">
    <name type="scientific">Phycomyces blakesleeanus</name>
    <dbReference type="NCBI Taxonomy" id="4837"/>
    <lineage>
        <taxon>Eukaryota</taxon>
        <taxon>Fungi</taxon>
        <taxon>Fungi incertae sedis</taxon>
        <taxon>Mucoromycota</taxon>
        <taxon>Mucoromycotina</taxon>
        <taxon>Mucoromycetes</taxon>
        <taxon>Mucorales</taxon>
        <taxon>Phycomycetaceae</taxon>
        <taxon>Phycomyces</taxon>
    </lineage>
</organism>
<evidence type="ECO:0000313" key="2">
    <source>
        <dbReference type="EMBL" id="KAL0085661.1"/>
    </source>
</evidence>
<reference evidence="2 3" key="1">
    <citation type="submission" date="2024-04" db="EMBL/GenBank/DDBJ databases">
        <title>Symmetric and asymmetric DNA N6-adenine methylation regulates different biological responses in Mucorales.</title>
        <authorList>
            <consortium name="Lawrence Berkeley National Laboratory"/>
            <person name="Lax C."/>
            <person name="Mondo S.J."/>
            <person name="Osorio-Concepcion M."/>
            <person name="Muszewska A."/>
            <person name="Corrochano-Luque M."/>
            <person name="Gutierrez G."/>
            <person name="Riley R."/>
            <person name="Lipzen A."/>
            <person name="Guo J."/>
            <person name="Hundley H."/>
            <person name="Amirebrahimi M."/>
            <person name="Ng V."/>
            <person name="Lorenzo-Gutierrez D."/>
            <person name="Binder U."/>
            <person name="Yang J."/>
            <person name="Song Y."/>
            <person name="Canovas D."/>
            <person name="Navarro E."/>
            <person name="Freitag M."/>
            <person name="Gabaldon T."/>
            <person name="Grigoriev I.V."/>
            <person name="Corrochano L.M."/>
            <person name="Nicolas F.E."/>
            <person name="Garre V."/>
        </authorList>
    </citation>
    <scope>NUCLEOTIDE SEQUENCE [LARGE SCALE GENOMIC DNA]</scope>
    <source>
        <strain evidence="2 3">L51</strain>
    </source>
</reference>
<proteinExistence type="predicted"/>
<gene>
    <name evidence="2" type="ORF">J3Q64DRAFT_1835289</name>
</gene>
<comment type="caution">
    <text evidence="2">The sequence shown here is derived from an EMBL/GenBank/DDBJ whole genome shotgun (WGS) entry which is preliminary data.</text>
</comment>
<accession>A0ABR3AZ23</accession>
<keyword evidence="1" id="KW-0175">Coiled coil</keyword>
<feature type="coiled-coil region" evidence="1">
    <location>
        <begin position="184"/>
        <end position="211"/>
    </location>
</feature>
<keyword evidence="3" id="KW-1185">Reference proteome</keyword>
<evidence type="ECO:0000256" key="1">
    <source>
        <dbReference type="SAM" id="Coils"/>
    </source>
</evidence>
<dbReference type="EMBL" id="JBCLYO010000010">
    <property type="protein sequence ID" value="KAL0085661.1"/>
    <property type="molecule type" value="Genomic_DNA"/>
</dbReference>